<keyword evidence="3" id="KW-1185">Reference proteome</keyword>
<dbReference type="InterPro" id="IPR012312">
    <property type="entry name" value="Hemerythrin-like"/>
</dbReference>
<name>A0ABW3TVX2_9BACL</name>
<dbReference type="Pfam" id="PF01814">
    <property type="entry name" value="Hemerythrin"/>
    <property type="match status" value="1"/>
</dbReference>
<evidence type="ECO:0000313" key="2">
    <source>
        <dbReference type="EMBL" id="MFD1204905.1"/>
    </source>
</evidence>
<proteinExistence type="predicted"/>
<dbReference type="RefSeq" id="WP_381480230.1">
    <property type="nucleotide sequence ID" value="NZ_JBHTLT010000035.1"/>
</dbReference>
<dbReference type="Proteomes" id="UP001597231">
    <property type="component" value="Unassembled WGS sequence"/>
</dbReference>
<sequence length="179" mass="21117">MTTENTVQFDLPALRVLENEHQYLSYLMDQWHPIVLGFERYIYTEEEAREALSTLRRLIVDFIEPFKNHTDKEEEFLFPMLSKYIGDEQGPVLAVEEEHEEIDAYIGHFLHHTMGDLQELTLQDMKDVVKDAGEAFEVITVHFVKEQSIIFPMVINILRIQEQDQLFEELYTPIVEIGK</sequence>
<gene>
    <name evidence="2" type="ORF">ACFQ38_07300</name>
</gene>
<dbReference type="Gene3D" id="1.20.120.520">
    <property type="entry name" value="nmb1532 protein domain like"/>
    <property type="match status" value="1"/>
</dbReference>
<comment type="caution">
    <text evidence="2">The sequence shown here is derived from an EMBL/GenBank/DDBJ whole genome shotgun (WGS) entry which is preliminary data.</text>
</comment>
<reference evidence="3" key="1">
    <citation type="journal article" date="2019" name="Int. J. Syst. Evol. Microbiol.">
        <title>The Global Catalogue of Microorganisms (GCM) 10K type strain sequencing project: providing services to taxonomists for standard genome sequencing and annotation.</title>
        <authorList>
            <consortium name="The Broad Institute Genomics Platform"/>
            <consortium name="The Broad Institute Genome Sequencing Center for Infectious Disease"/>
            <person name="Wu L."/>
            <person name="Ma J."/>
        </authorList>
    </citation>
    <scope>NUCLEOTIDE SEQUENCE [LARGE SCALE GENOMIC DNA]</scope>
    <source>
        <strain evidence="3">CCUG 53915</strain>
    </source>
</reference>
<evidence type="ECO:0000313" key="3">
    <source>
        <dbReference type="Proteomes" id="UP001597231"/>
    </source>
</evidence>
<feature type="domain" description="Hemerythrin-like" evidence="1">
    <location>
        <begin position="15"/>
        <end position="154"/>
    </location>
</feature>
<accession>A0ABW3TVX2</accession>
<evidence type="ECO:0000259" key="1">
    <source>
        <dbReference type="Pfam" id="PF01814"/>
    </source>
</evidence>
<protein>
    <submittedName>
        <fullName evidence="2">Hemerythrin domain-containing protein</fullName>
    </submittedName>
</protein>
<organism evidence="2 3">
    <name type="scientific">Sporosarcina contaminans</name>
    <dbReference type="NCBI Taxonomy" id="633403"/>
    <lineage>
        <taxon>Bacteria</taxon>
        <taxon>Bacillati</taxon>
        <taxon>Bacillota</taxon>
        <taxon>Bacilli</taxon>
        <taxon>Bacillales</taxon>
        <taxon>Caryophanaceae</taxon>
        <taxon>Sporosarcina</taxon>
    </lineage>
</organism>
<dbReference type="EMBL" id="JBHTLT010000035">
    <property type="protein sequence ID" value="MFD1204905.1"/>
    <property type="molecule type" value="Genomic_DNA"/>
</dbReference>